<evidence type="ECO:0000259" key="5">
    <source>
        <dbReference type="PROSITE" id="PS50033"/>
    </source>
</evidence>
<dbReference type="InterPro" id="IPR050730">
    <property type="entry name" value="UBX_domain-protein"/>
</dbReference>
<dbReference type="GO" id="GO:0005783">
    <property type="term" value="C:endoplasmic reticulum"/>
    <property type="evidence" value="ECO:0007669"/>
    <property type="project" value="UniProtKB-SubCell"/>
</dbReference>
<dbReference type="RefSeq" id="XP_005848985.1">
    <property type="nucleotide sequence ID" value="XM_005848923.1"/>
</dbReference>
<keyword evidence="3" id="KW-0175">Coiled coil</keyword>
<dbReference type="GO" id="GO:0036503">
    <property type="term" value="P:ERAD pathway"/>
    <property type="evidence" value="ECO:0007669"/>
    <property type="project" value="TreeGrafter"/>
</dbReference>
<dbReference type="SUPFAM" id="SSF46934">
    <property type="entry name" value="UBA-like"/>
    <property type="match status" value="1"/>
</dbReference>
<dbReference type="GO" id="GO:0043130">
    <property type="term" value="F:ubiquitin binding"/>
    <property type="evidence" value="ECO:0007669"/>
    <property type="project" value="TreeGrafter"/>
</dbReference>
<dbReference type="PROSITE" id="PS50033">
    <property type="entry name" value="UBX"/>
    <property type="match status" value="1"/>
</dbReference>
<feature type="compositionally biased region" description="Basic and acidic residues" evidence="4">
    <location>
        <begin position="313"/>
        <end position="349"/>
    </location>
</feature>
<accession>E1ZBM6</accession>
<dbReference type="Gene3D" id="3.40.30.10">
    <property type="entry name" value="Glutaredoxin"/>
    <property type="match status" value="1"/>
</dbReference>
<proteinExistence type="predicted"/>
<dbReference type="InterPro" id="IPR009060">
    <property type="entry name" value="UBA-like_sf"/>
</dbReference>
<dbReference type="Pfam" id="PF21021">
    <property type="entry name" value="FAF1"/>
    <property type="match status" value="1"/>
</dbReference>
<dbReference type="SUPFAM" id="SSF54236">
    <property type="entry name" value="Ubiquitin-like"/>
    <property type="match status" value="1"/>
</dbReference>
<evidence type="ECO:0000256" key="3">
    <source>
        <dbReference type="ARBA" id="ARBA00023054"/>
    </source>
</evidence>
<dbReference type="InterPro" id="IPR001012">
    <property type="entry name" value="UBX_dom"/>
</dbReference>
<dbReference type="SMART" id="SM00594">
    <property type="entry name" value="UAS"/>
    <property type="match status" value="1"/>
</dbReference>
<evidence type="ECO:0000313" key="7">
    <source>
        <dbReference type="Proteomes" id="UP000008141"/>
    </source>
</evidence>
<evidence type="ECO:0000256" key="2">
    <source>
        <dbReference type="ARBA" id="ARBA00022824"/>
    </source>
</evidence>
<keyword evidence="2" id="KW-0256">Endoplasmic reticulum</keyword>
<dbReference type="CDD" id="cd14348">
    <property type="entry name" value="UBA_p47"/>
    <property type="match status" value="1"/>
</dbReference>
<dbReference type="InterPro" id="IPR006577">
    <property type="entry name" value="UAS"/>
</dbReference>
<dbReference type="SMART" id="SM00166">
    <property type="entry name" value="UBX"/>
    <property type="match status" value="1"/>
</dbReference>
<dbReference type="PANTHER" id="PTHR23322">
    <property type="entry name" value="FAS-ASSOCIATED PROTEIN"/>
    <property type="match status" value="1"/>
</dbReference>
<dbReference type="InterPro" id="IPR036249">
    <property type="entry name" value="Thioredoxin-like_sf"/>
</dbReference>
<dbReference type="InParanoid" id="E1ZBM6"/>
<dbReference type="Gene3D" id="3.10.20.90">
    <property type="entry name" value="Phosphatidylinositol 3-kinase Catalytic Subunit, Chain A, domain 1"/>
    <property type="match status" value="1"/>
</dbReference>
<gene>
    <name evidence="6" type="ORF">CHLNCDRAFT_144534</name>
</gene>
<dbReference type="InterPro" id="IPR029071">
    <property type="entry name" value="Ubiquitin-like_domsf"/>
</dbReference>
<dbReference type="EMBL" id="GL433841">
    <property type="protein sequence ID" value="EFN56883.1"/>
    <property type="molecule type" value="Genomic_DNA"/>
</dbReference>
<feature type="region of interest" description="Disordered" evidence="4">
    <location>
        <begin position="43"/>
        <end position="83"/>
    </location>
</feature>
<name>E1ZBM6_CHLVA</name>
<evidence type="ECO:0000313" key="6">
    <source>
        <dbReference type="EMBL" id="EFN56883.1"/>
    </source>
</evidence>
<feature type="region of interest" description="Disordered" evidence="4">
    <location>
        <begin position="313"/>
        <end position="397"/>
    </location>
</feature>
<dbReference type="eggNOG" id="KOG1363">
    <property type="taxonomic scope" value="Eukaryota"/>
</dbReference>
<dbReference type="CDD" id="cd01767">
    <property type="entry name" value="UBX"/>
    <property type="match status" value="1"/>
</dbReference>
<evidence type="ECO:0000256" key="4">
    <source>
        <dbReference type="SAM" id="MobiDB-lite"/>
    </source>
</evidence>
<dbReference type="OrthoDB" id="1026733at2759"/>
<reference evidence="6 7" key="1">
    <citation type="journal article" date="2010" name="Plant Cell">
        <title>The Chlorella variabilis NC64A genome reveals adaptation to photosymbiosis, coevolution with viruses, and cryptic sex.</title>
        <authorList>
            <person name="Blanc G."/>
            <person name="Duncan G."/>
            <person name="Agarkova I."/>
            <person name="Borodovsky M."/>
            <person name="Gurnon J."/>
            <person name="Kuo A."/>
            <person name="Lindquist E."/>
            <person name="Lucas S."/>
            <person name="Pangilinan J."/>
            <person name="Polle J."/>
            <person name="Salamov A."/>
            <person name="Terry A."/>
            <person name="Yamada T."/>
            <person name="Dunigan D.D."/>
            <person name="Grigoriev I.V."/>
            <person name="Claverie J.M."/>
            <person name="Van Etten J.L."/>
        </authorList>
    </citation>
    <scope>NUCLEOTIDE SEQUENCE [LARGE SCALE GENOMIC DNA]</scope>
    <source>
        <strain evidence="6 7">NC64A</strain>
    </source>
</reference>
<protein>
    <recommendedName>
        <fullName evidence="5">UBX domain-containing protein</fullName>
    </recommendedName>
</protein>
<feature type="domain" description="UBX" evidence="5">
    <location>
        <begin position="398"/>
        <end position="477"/>
    </location>
</feature>
<dbReference type="GeneID" id="17356281"/>
<dbReference type="AlphaFoldDB" id="E1ZBM6"/>
<sequence length="482" mass="51982">MDVDDQELARFMEATHASFDQAQFFLEASGGNYERALSMFHEQSAGGAQRATHPPDVPPRPQAPAGSTGVRRRGAAPPAGGAAVDAYNPGGGALPPPLQLLNAVLGAPLVVVGGGVRLLVRALGFGARLGGAVARRVLPRRLSAALGRAGRALASAGAEVAPAAAAAEFVRQFAERYGDVRPRWQECGWGEAASRAHQEGKFLLAYLHSPLHQDTDAYCHDTLCAPELVAYVNQHFLCWGGDLRRSDAFRLASSLRVAGYPYVALLAFSGPRTRLITCVEGRMAPAQLQEVLQAGLADHGALLWQEQAERQQRETDRQLREEQDAEYQRSLEADQQREAARAAAAREAEAAEAAARQAAERARAEAEAAEAQRAEAEAALRRRKSEKRLALPEEPAAGTPGATLIRIRLPDGSSHQRRFVAADPLQAVYDFVDSIEAVNALQYSLATTFPRRAYRREDSAGKSLLELELAPQAVLLMQPEDD</sequence>
<dbReference type="STRING" id="554065.E1ZBM6"/>
<dbReference type="KEGG" id="cvr:CHLNCDRAFT_144534"/>
<comment type="subcellular location">
    <subcellularLocation>
        <location evidence="1">Endoplasmic reticulum</location>
    </subcellularLocation>
</comment>
<dbReference type="Gene3D" id="1.10.8.10">
    <property type="entry name" value="DNA helicase RuvA subunit, C-terminal domain"/>
    <property type="match status" value="1"/>
</dbReference>
<evidence type="ECO:0000256" key="1">
    <source>
        <dbReference type="ARBA" id="ARBA00004240"/>
    </source>
</evidence>
<organism evidence="7">
    <name type="scientific">Chlorella variabilis</name>
    <name type="common">Green alga</name>
    <dbReference type="NCBI Taxonomy" id="554065"/>
    <lineage>
        <taxon>Eukaryota</taxon>
        <taxon>Viridiplantae</taxon>
        <taxon>Chlorophyta</taxon>
        <taxon>core chlorophytes</taxon>
        <taxon>Trebouxiophyceae</taxon>
        <taxon>Chlorellales</taxon>
        <taxon>Chlorellaceae</taxon>
        <taxon>Chlorella clade</taxon>
        <taxon>Chlorella</taxon>
    </lineage>
</organism>
<dbReference type="PANTHER" id="PTHR23322:SF1">
    <property type="entry name" value="FAS-ASSOCIATED FACTOR 2"/>
    <property type="match status" value="1"/>
</dbReference>
<feature type="compositionally biased region" description="Basic and acidic residues" evidence="4">
    <location>
        <begin position="358"/>
        <end position="380"/>
    </location>
</feature>
<dbReference type="FunCoup" id="E1ZBM6">
    <property type="interactions" value="1765"/>
</dbReference>
<dbReference type="Pfam" id="PF00789">
    <property type="entry name" value="UBX"/>
    <property type="match status" value="1"/>
</dbReference>
<dbReference type="Pfam" id="PF14555">
    <property type="entry name" value="UBA_4"/>
    <property type="match status" value="1"/>
</dbReference>
<keyword evidence="7" id="KW-1185">Reference proteome</keyword>
<dbReference type="SUPFAM" id="SSF52833">
    <property type="entry name" value="Thioredoxin-like"/>
    <property type="match status" value="1"/>
</dbReference>
<dbReference type="Proteomes" id="UP000008141">
    <property type="component" value="Unassembled WGS sequence"/>
</dbReference>
<dbReference type="OMA" id="ILIRHQW"/>
<dbReference type="InterPro" id="IPR049483">
    <property type="entry name" value="FAF1_2-like_UAS"/>
</dbReference>